<dbReference type="Pfam" id="PF07727">
    <property type="entry name" value="RVT_2"/>
    <property type="match status" value="1"/>
</dbReference>
<feature type="compositionally biased region" description="Low complexity" evidence="1">
    <location>
        <begin position="1386"/>
        <end position="1401"/>
    </location>
</feature>
<dbReference type="EMBL" id="JAEFBJ010000003">
    <property type="protein sequence ID" value="KAG7632963.1"/>
    <property type="molecule type" value="Genomic_DNA"/>
</dbReference>
<evidence type="ECO:0000259" key="2">
    <source>
        <dbReference type="PROSITE" id="PS50994"/>
    </source>
</evidence>
<gene>
    <name evidence="3" type="ORF">ISN44_As03g030550</name>
</gene>
<feature type="region of interest" description="Disordered" evidence="1">
    <location>
        <begin position="227"/>
        <end position="254"/>
    </location>
</feature>
<dbReference type="Pfam" id="PF22936">
    <property type="entry name" value="Pol_BBD"/>
    <property type="match status" value="1"/>
</dbReference>
<feature type="compositionally biased region" description="Low complexity" evidence="1">
    <location>
        <begin position="780"/>
        <end position="803"/>
    </location>
</feature>
<dbReference type="CDD" id="cd09272">
    <property type="entry name" value="RNase_HI_RT_Ty1"/>
    <property type="match status" value="1"/>
</dbReference>
<organism evidence="3 4">
    <name type="scientific">Arabidopsis suecica</name>
    <name type="common">Swedish thale-cress</name>
    <name type="synonym">Cardaminopsis suecica</name>
    <dbReference type="NCBI Taxonomy" id="45249"/>
    <lineage>
        <taxon>Eukaryota</taxon>
        <taxon>Viridiplantae</taxon>
        <taxon>Streptophyta</taxon>
        <taxon>Embryophyta</taxon>
        <taxon>Tracheophyta</taxon>
        <taxon>Spermatophyta</taxon>
        <taxon>Magnoliopsida</taxon>
        <taxon>eudicotyledons</taxon>
        <taxon>Gunneridae</taxon>
        <taxon>Pentapetalae</taxon>
        <taxon>rosids</taxon>
        <taxon>malvids</taxon>
        <taxon>Brassicales</taxon>
        <taxon>Brassicaceae</taxon>
        <taxon>Camelineae</taxon>
        <taxon>Arabidopsis</taxon>
    </lineage>
</organism>
<dbReference type="GO" id="GO:0015074">
    <property type="term" value="P:DNA integration"/>
    <property type="evidence" value="ECO:0007669"/>
    <property type="project" value="InterPro"/>
</dbReference>
<dbReference type="InterPro" id="IPR013103">
    <property type="entry name" value="RVT_2"/>
</dbReference>
<proteinExistence type="predicted"/>
<feature type="compositionally biased region" description="Polar residues" evidence="1">
    <location>
        <begin position="832"/>
        <end position="846"/>
    </location>
</feature>
<evidence type="ECO:0000313" key="3">
    <source>
        <dbReference type="EMBL" id="KAG7632963.1"/>
    </source>
</evidence>
<evidence type="ECO:0000313" key="4">
    <source>
        <dbReference type="Proteomes" id="UP000694251"/>
    </source>
</evidence>
<evidence type="ECO:0000256" key="1">
    <source>
        <dbReference type="SAM" id="MobiDB-lite"/>
    </source>
</evidence>
<feature type="compositionally biased region" description="Low complexity" evidence="1">
    <location>
        <begin position="227"/>
        <end position="253"/>
    </location>
</feature>
<feature type="compositionally biased region" description="Pro residues" evidence="1">
    <location>
        <begin position="818"/>
        <end position="831"/>
    </location>
</feature>
<dbReference type="PANTHER" id="PTHR11439">
    <property type="entry name" value="GAG-POL-RELATED RETROTRANSPOSON"/>
    <property type="match status" value="1"/>
</dbReference>
<keyword evidence="4" id="KW-1185">Reference proteome</keyword>
<dbReference type="Pfam" id="PF14223">
    <property type="entry name" value="Retrotran_gag_2"/>
    <property type="match status" value="1"/>
</dbReference>
<dbReference type="InterPro" id="IPR025724">
    <property type="entry name" value="GAG-pre-integrase_dom"/>
</dbReference>
<dbReference type="PROSITE" id="PS50994">
    <property type="entry name" value="INTEGRASE"/>
    <property type="match status" value="1"/>
</dbReference>
<feature type="domain" description="Integrase catalytic" evidence="2">
    <location>
        <begin position="489"/>
        <end position="655"/>
    </location>
</feature>
<accession>A0A8T2FFR1</accession>
<sequence length="1548" mass="171577">MTSTPSSTETIAFSETPILLNVNMANITKLTSTNYLMWSRQVHALLDGYDLAGYIDGSVTAPSETITTAGVLTANSAYKFWKRQDKLIYSAILGTITITIQPLLSNTAAEIWEKLKATYATPSWGHIQQVRQHIKQWSKGTKTITEYFQGHTTRFDELALLGKPLEHEEQIEFLLGGLTEDYKSVVDQTENRDKPPTLTELLEKLLNREAKLMCAAATTSSLPVTANAANYKGNNNNNNQYNNNNNRNNKTQGPSTATVHVVALSFKAAPTTRSNQHQSHHLRCGSHEQTLLWRRHTMLTIGYSGGATHHITSDLTNLSLHQPYTGGEDVTIADGSGLSISHTRSALLSTPLRSLALTDVLYVPNIHKNLISVYRMCNANKVSVEFFPAHFQVKDLKTGVQLLQGRTKDELYEWPVNPPKPSSFLTTTTPKTDLTSWHSRLGHPSLSTLKAVVAQFSLPVSHPLPKQFNCSDCLLNKTHKLPFHTNSILSTQPLEYLYTDLWTSPIVSIDNFKYYLVIVDHYTRYSWFYPLKQKSDVKNVFMAFKALVENKFQRKIIHLYSDNGGEFIALRSFLSTNGITHLTTPPHTPEHNGISERKHRHIVETGLTLLGQASMPKSYWSYAFTTAIYLINRMPSESAYLCLNRTTGRVYTSRHVQFVENAYPFANPKPDQITIFEETVPQITNNQPAAIPLPSPPLIQLPSSSTPIGDPHPPSLPSTPLNLTSPITTSSTNRESRTMSHEANSPTSPTSLNSPTIPTGPNSPTIPTGPNSPTIPTGPNSPITTSKSPPTSTTSPSHSSQPNNTPPTSPSSSSSVPNPTPSPSPSPPPPLQNQHSMRTRAKNNITKPIKKLTLAASLKAKSKIPSTVAEALRDPNWRNAMSEEFNVVLRNGTYELVPSEPHQNIVGSRWIFTIKYNPDGSIDRYKARFVAKGFNQQQGVDYTETFSPVVKSTTVRTVLDIAVNRSWDIRQLDINNAFLQGRLTDDVYVAQPLGFIDLDRPNHVCHLKKALYGLKQAPRAWYQELRGFLLTCGFKNSVADTSLFVRQHNKDYIYILVYVDDFLITGSNSNLINQFIKCLADRFSLKDLGQLSYFLGIEATRTKAGLHLMQRRYVLDLLTKTNMLDAKPVSTPMSTTPKLTLTSGTPIDNPGEYRQILGSLQYLGFTRPDIAFAVNRLSQFMHKPTDLHWQAMKRVLRYLAGTPSAGIFLRAKTPLTLHGYSDADWAGDNEDYVSTNAYIIYLGGNPISWTSKKQRGVARSSTEAEYRAVANAGSELRWLISLLTELGVPLLITPVIYCDNVGATYLSANPVFHSRMKHIALDYHFIRDNVQAGILRVAHVSTKDQLADSLTKPLSRQRFTELNSKIGVEISILSLYGFIAGDDDSQSSSPSPGHGQNSPSPRRYGQVTPNPRFHGYQAGGSSGRNYDSPNHGRGTGQNSPNPGCYDQVTPYQGSAQFYGYQADYADGYQGNLAGNPPGSGGYQGIGNVNSGGYQVNQNSYENSCGYYQGDQVINGIEMVTVLIKELKVVIVTLTMGLWSKRQSKRCLQ</sequence>
<feature type="compositionally biased region" description="Low complexity" evidence="1">
    <location>
        <begin position="718"/>
        <end position="732"/>
    </location>
</feature>
<dbReference type="Pfam" id="PF00665">
    <property type="entry name" value="rve"/>
    <property type="match status" value="1"/>
</dbReference>
<protein>
    <submittedName>
        <fullName evidence="3">Retrotransposon Copia-like N-terminal</fullName>
    </submittedName>
</protein>
<feature type="region of interest" description="Disordered" evidence="1">
    <location>
        <begin position="686"/>
        <end position="848"/>
    </location>
</feature>
<feature type="compositionally biased region" description="Polar residues" evidence="1">
    <location>
        <begin position="760"/>
        <end position="778"/>
    </location>
</feature>
<reference evidence="3 4" key="1">
    <citation type="submission" date="2020-12" db="EMBL/GenBank/DDBJ databases">
        <title>Concerted genomic and epigenomic changes stabilize Arabidopsis allopolyploids.</title>
        <authorList>
            <person name="Chen Z."/>
        </authorList>
    </citation>
    <scope>NUCLEOTIDE SEQUENCE [LARGE SCALE GENOMIC DNA]</scope>
    <source>
        <strain evidence="3">As9502</strain>
        <tissue evidence="3">Leaf</tissue>
    </source>
</reference>
<dbReference type="InterPro" id="IPR001584">
    <property type="entry name" value="Integrase_cat-core"/>
</dbReference>
<name>A0A8T2FFR1_ARASU</name>
<dbReference type="Pfam" id="PF13976">
    <property type="entry name" value="gag_pre-integrs"/>
    <property type="match status" value="1"/>
</dbReference>
<dbReference type="Proteomes" id="UP000694251">
    <property type="component" value="Chromosome 3"/>
</dbReference>
<feature type="compositionally biased region" description="Low complexity" evidence="1">
    <location>
        <begin position="745"/>
        <end position="759"/>
    </location>
</feature>
<dbReference type="PANTHER" id="PTHR11439:SF450">
    <property type="entry name" value="REVERSE TRANSCRIPTASE TY1_COPIA-TYPE DOMAIN-CONTAINING PROTEIN"/>
    <property type="match status" value="1"/>
</dbReference>
<dbReference type="OrthoDB" id="10681565at2759"/>
<dbReference type="InterPro" id="IPR054722">
    <property type="entry name" value="PolX-like_BBD"/>
</dbReference>
<feature type="region of interest" description="Disordered" evidence="1">
    <location>
        <begin position="1383"/>
        <end position="1447"/>
    </location>
</feature>
<comment type="caution">
    <text evidence="3">The sequence shown here is derived from an EMBL/GenBank/DDBJ whole genome shotgun (WGS) entry which is preliminary data.</text>
</comment>